<name>A0A133USJ8_9EURY</name>
<sequence>MFERIRNWIFGRGEEKEKRKEIEEVGEEKPKEVAEKEAGEEEIDYRELSKQTISNIKEKDDEVELDYEKLLEAEKANKNRKTLVEWLENKIEGD</sequence>
<reference evidence="2 3" key="1">
    <citation type="journal article" date="2016" name="Sci. Rep.">
        <title>Metabolic traits of an uncultured archaeal lineage -MSBL1- from brine pools of the Red Sea.</title>
        <authorList>
            <person name="Mwirichia R."/>
            <person name="Alam I."/>
            <person name="Rashid M."/>
            <person name="Vinu M."/>
            <person name="Ba-Alawi W."/>
            <person name="Anthony Kamau A."/>
            <person name="Kamanda Ngugi D."/>
            <person name="Goker M."/>
            <person name="Klenk H.P."/>
            <person name="Bajic V."/>
            <person name="Stingl U."/>
        </authorList>
    </citation>
    <scope>NUCLEOTIDE SEQUENCE [LARGE SCALE GENOMIC DNA]</scope>
    <source>
        <strain evidence="2">SCGC-AAA259I09</strain>
    </source>
</reference>
<evidence type="ECO:0000313" key="2">
    <source>
        <dbReference type="EMBL" id="KXA97214.1"/>
    </source>
</evidence>
<organism evidence="2 3">
    <name type="scientific">candidate division MSBL1 archaeon SCGC-AAA259I09</name>
    <dbReference type="NCBI Taxonomy" id="1698267"/>
    <lineage>
        <taxon>Archaea</taxon>
        <taxon>Methanobacteriati</taxon>
        <taxon>Methanobacteriota</taxon>
        <taxon>candidate division MSBL1</taxon>
    </lineage>
</organism>
<evidence type="ECO:0000313" key="3">
    <source>
        <dbReference type="Proteomes" id="UP000070463"/>
    </source>
</evidence>
<feature type="region of interest" description="Disordered" evidence="1">
    <location>
        <begin position="19"/>
        <end position="42"/>
    </location>
</feature>
<dbReference type="EMBL" id="LHXR01000039">
    <property type="protein sequence ID" value="KXA97214.1"/>
    <property type="molecule type" value="Genomic_DNA"/>
</dbReference>
<feature type="compositionally biased region" description="Basic and acidic residues" evidence="1">
    <location>
        <begin position="19"/>
        <end position="37"/>
    </location>
</feature>
<protein>
    <submittedName>
        <fullName evidence="2">Uncharacterized protein</fullName>
    </submittedName>
</protein>
<accession>A0A133USJ8</accession>
<evidence type="ECO:0000256" key="1">
    <source>
        <dbReference type="SAM" id="MobiDB-lite"/>
    </source>
</evidence>
<proteinExistence type="predicted"/>
<dbReference type="Proteomes" id="UP000070463">
    <property type="component" value="Unassembled WGS sequence"/>
</dbReference>
<comment type="caution">
    <text evidence="2">The sequence shown here is derived from an EMBL/GenBank/DDBJ whole genome shotgun (WGS) entry which is preliminary data.</text>
</comment>
<keyword evidence="3" id="KW-1185">Reference proteome</keyword>
<gene>
    <name evidence="2" type="ORF">AKJ37_03445</name>
</gene>
<dbReference type="AlphaFoldDB" id="A0A133USJ8"/>